<dbReference type="PANTHER" id="PTHR21355">
    <property type="entry name" value="G-PROTEIN COUPLED RECEPTOR-ASSOCIATED PROTEIN LMBRD2"/>
    <property type="match status" value="1"/>
</dbReference>
<feature type="transmembrane region" description="Helical" evidence="6">
    <location>
        <begin position="370"/>
        <end position="395"/>
    </location>
</feature>
<evidence type="ECO:0000256" key="2">
    <source>
        <dbReference type="ARBA" id="ARBA00010487"/>
    </source>
</evidence>
<dbReference type="AlphaFoldDB" id="A0A2P6U5A8"/>
<feature type="transmembrane region" description="Helical" evidence="6">
    <location>
        <begin position="512"/>
        <end position="536"/>
    </location>
</feature>
<feature type="transmembrane region" description="Helical" evidence="6">
    <location>
        <begin position="76"/>
        <end position="98"/>
    </location>
</feature>
<feature type="transmembrane region" description="Helical" evidence="6">
    <location>
        <begin position="185"/>
        <end position="212"/>
    </location>
</feature>
<feature type="transmembrane region" description="Helical" evidence="6">
    <location>
        <begin position="457"/>
        <end position="481"/>
    </location>
</feature>
<feature type="transmembrane region" description="Helical" evidence="6">
    <location>
        <begin position="118"/>
        <end position="137"/>
    </location>
</feature>
<keyword evidence="5 6" id="KW-0472">Membrane</keyword>
<comment type="similarity">
    <text evidence="2">Belongs to the LIMR family.</text>
</comment>
<dbReference type="Pfam" id="PF04791">
    <property type="entry name" value="LMBR1"/>
    <property type="match status" value="1"/>
</dbReference>
<evidence type="ECO:0000256" key="5">
    <source>
        <dbReference type="ARBA" id="ARBA00023136"/>
    </source>
</evidence>
<dbReference type="GO" id="GO:0016020">
    <property type="term" value="C:membrane"/>
    <property type="evidence" value="ECO:0007669"/>
    <property type="project" value="UniProtKB-SubCell"/>
</dbReference>
<dbReference type="Proteomes" id="UP000239899">
    <property type="component" value="Unassembled WGS sequence"/>
</dbReference>
<dbReference type="PANTHER" id="PTHR21355:SF0">
    <property type="entry name" value="G-PROTEIN COUPLED RECEPTOR-ASSOCIATED PROTEIN LMBRD2"/>
    <property type="match status" value="1"/>
</dbReference>
<evidence type="ECO:0000313" key="7">
    <source>
        <dbReference type="EMBL" id="PRW61506.1"/>
    </source>
</evidence>
<comment type="caution">
    <text evidence="7">The sequence shown here is derived from an EMBL/GenBank/DDBJ whole genome shotgun (WGS) entry which is preliminary data.</text>
</comment>
<dbReference type="OrthoDB" id="203099at2759"/>
<comment type="subcellular location">
    <subcellularLocation>
        <location evidence="1">Membrane</location>
        <topology evidence="1">Multi-pass membrane protein</topology>
    </subcellularLocation>
</comment>
<evidence type="ECO:0000256" key="6">
    <source>
        <dbReference type="SAM" id="Phobius"/>
    </source>
</evidence>
<keyword evidence="3 6" id="KW-0812">Transmembrane</keyword>
<evidence type="ECO:0000256" key="3">
    <source>
        <dbReference type="ARBA" id="ARBA00022692"/>
    </source>
</evidence>
<reference evidence="7 8" key="1">
    <citation type="journal article" date="2018" name="Plant J.">
        <title>Genome sequences of Chlorella sorokiniana UTEX 1602 and Micractinium conductrix SAG 241.80: implications to maltose excretion by a green alga.</title>
        <authorList>
            <person name="Arriola M.B."/>
            <person name="Velmurugan N."/>
            <person name="Zhang Y."/>
            <person name="Plunkett M.H."/>
            <person name="Hondzo H."/>
            <person name="Barney B.M."/>
        </authorList>
    </citation>
    <scope>NUCLEOTIDE SEQUENCE [LARGE SCALE GENOMIC DNA]</scope>
    <source>
        <strain evidence="8">UTEX 1602</strain>
    </source>
</reference>
<dbReference type="InterPro" id="IPR051584">
    <property type="entry name" value="GPCR-associated_LMBR1"/>
</dbReference>
<keyword evidence="8" id="KW-1185">Reference proteome</keyword>
<dbReference type="EMBL" id="LHPG02000001">
    <property type="protein sequence ID" value="PRW61506.1"/>
    <property type="molecule type" value="Genomic_DNA"/>
</dbReference>
<evidence type="ECO:0000256" key="1">
    <source>
        <dbReference type="ARBA" id="ARBA00004141"/>
    </source>
</evidence>
<dbReference type="InterPro" id="IPR006876">
    <property type="entry name" value="LMBR1-like_membr_prot"/>
</dbReference>
<proteinExistence type="inferred from homology"/>
<organism evidence="7 8">
    <name type="scientific">Chlorella sorokiniana</name>
    <name type="common">Freshwater green alga</name>
    <dbReference type="NCBI Taxonomy" id="3076"/>
    <lineage>
        <taxon>Eukaryota</taxon>
        <taxon>Viridiplantae</taxon>
        <taxon>Chlorophyta</taxon>
        <taxon>core chlorophytes</taxon>
        <taxon>Trebouxiophyceae</taxon>
        <taxon>Chlorellales</taxon>
        <taxon>Chlorellaceae</taxon>
        <taxon>Chlorella clade</taxon>
        <taxon>Chlorella</taxon>
    </lineage>
</organism>
<keyword evidence="4 6" id="KW-1133">Transmembrane helix</keyword>
<accession>A0A2P6U5A8</accession>
<name>A0A2P6U5A8_CHLSO</name>
<evidence type="ECO:0000313" key="8">
    <source>
        <dbReference type="Proteomes" id="UP000239899"/>
    </source>
</evidence>
<evidence type="ECO:0000256" key="4">
    <source>
        <dbReference type="ARBA" id="ARBA00022989"/>
    </source>
</evidence>
<sequence length="600" mass="65450">MDCAELPEAAAAGFTQELACSFSSLLDMLPPAQQAAKEARLRGQLEQRKFSNAAALARTALNLALAHSERAKSTGWLIRLDVGLAWFAALATLILVPADVASALAGEPPGDLAVWWRASYWYSFAVMVIVLPVHMEFARSGEFTVKDRLLAAVRTNLMYYAVLLGVGTAGLVLLLVTGHLAPSNVLGFCIAFSNAYGLVAAIFLLGFGLVAVPKQLWLSADLHGEQRRVCHQAGLQAERALGTQRRLSAAVLTARRTSVLFAAHDPLRPLMDAVLELANSVGAGFTPDASIRVADESELDVFDRHDLARLRAEVKAALQNWEREQALYVETVTYHLQLEAIVARADAGVPHGAPFAAHLRWVWQCHLHFWFYRLLAAVAALCSVAIVVAEATIAGVLPNLSVVSAALRSTAGSPFASELLCFLFLAYPCACAYYSLYRLGRFAFFRMVPRHTDAYSLCYSALLMCRFAAPLAFNFMAAIAMPEARGQEHTPDVTDTVFYAEIGQLMMRQPLIGWQFTTFAPILLVPYILLLASGVFGHVTRLFKRGESLEFEDDWQLDSHAATGRRLLRLESENARQGLPPGLARAAHPGLVAQSAAVWT</sequence>
<gene>
    <name evidence="7" type="ORF">C2E21_0379</name>
</gene>
<protein>
    <submittedName>
        <fullName evidence="7">LMBR1 domain-containing 2-like protein A</fullName>
    </submittedName>
</protein>
<feature type="transmembrane region" description="Helical" evidence="6">
    <location>
        <begin position="157"/>
        <end position="179"/>
    </location>
</feature>
<feature type="transmembrane region" description="Helical" evidence="6">
    <location>
        <begin position="415"/>
        <end position="436"/>
    </location>
</feature>